<organism evidence="1 2">
    <name type="scientific">Catharanthus roseus</name>
    <name type="common">Madagascar periwinkle</name>
    <name type="synonym">Vinca rosea</name>
    <dbReference type="NCBI Taxonomy" id="4058"/>
    <lineage>
        <taxon>Eukaryota</taxon>
        <taxon>Viridiplantae</taxon>
        <taxon>Streptophyta</taxon>
        <taxon>Embryophyta</taxon>
        <taxon>Tracheophyta</taxon>
        <taxon>Spermatophyta</taxon>
        <taxon>Magnoliopsida</taxon>
        <taxon>eudicotyledons</taxon>
        <taxon>Gunneridae</taxon>
        <taxon>Pentapetalae</taxon>
        <taxon>asterids</taxon>
        <taxon>lamiids</taxon>
        <taxon>Gentianales</taxon>
        <taxon>Apocynaceae</taxon>
        <taxon>Rauvolfioideae</taxon>
        <taxon>Vinceae</taxon>
        <taxon>Catharanthinae</taxon>
        <taxon>Catharanthus</taxon>
    </lineage>
</organism>
<dbReference type="EMBL" id="CM044706">
    <property type="protein sequence ID" value="KAI5658669.1"/>
    <property type="molecule type" value="Genomic_DNA"/>
</dbReference>
<comment type="caution">
    <text evidence="1">The sequence shown here is derived from an EMBL/GenBank/DDBJ whole genome shotgun (WGS) entry which is preliminary data.</text>
</comment>
<evidence type="ECO:0000313" key="2">
    <source>
        <dbReference type="Proteomes" id="UP001060085"/>
    </source>
</evidence>
<gene>
    <name evidence="1" type="ORF">M9H77_27462</name>
</gene>
<evidence type="ECO:0000313" key="1">
    <source>
        <dbReference type="EMBL" id="KAI5658669.1"/>
    </source>
</evidence>
<proteinExistence type="predicted"/>
<accession>A0ACC0ADF8</accession>
<reference evidence="2" key="1">
    <citation type="journal article" date="2023" name="Nat. Plants">
        <title>Single-cell RNA sequencing provides a high-resolution roadmap for understanding the multicellular compartmentation of specialized metabolism.</title>
        <authorList>
            <person name="Sun S."/>
            <person name="Shen X."/>
            <person name="Li Y."/>
            <person name="Li Y."/>
            <person name="Wang S."/>
            <person name="Li R."/>
            <person name="Zhang H."/>
            <person name="Shen G."/>
            <person name="Guo B."/>
            <person name="Wei J."/>
            <person name="Xu J."/>
            <person name="St-Pierre B."/>
            <person name="Chen S."/>
            <person name="Sun C."/>
        </authorList>
    </citation>
    <scope>NUCLEOTIDE SEQUENCE [LARGE SCALE GENOMIC DNA]</scope>
</reference>
<dbReference type="Proteomes" id="UP001060085">
    <property type="component" value="Linkage Group LG06"/>
</dbReference>
<keyword evidence="2" id="KW-1185">Reference proteome</keyword>
<protein>
    <submittedName>
        <fullName evidence="1">Uncharacterized protein</fullName>
    </submittedName>
</protein>
<sequence length="649" mass="71563">MDCPDYILSILGEDLLSRIYAFIDDESDRKSFRTTCKVFYRVDSQYRTHLRVRRLEFLPQLLSNFTCITSLDLSVCPRVDDGSVAVVLHYGSAPGFQPGWTGRLRRLILRRSCGLKFYGLEMLVRACRFLEVVDVSYSCSFGDMEASALSCAAEVTDLRLDKCLGVTDVGLAKIAVGCPKLERLSLKWCFEITDLGIDLLSKKCVNLKHLDISYLKVTSESLRSIARMEKLEVLEMVGCCLVDDVGMHYLGNGCPLLQVLDISRCDGLSLSALISIIKGHSDLLQLHASYCFFELHMDPICHFVDLKNLKTVTLDGARVAYSCFQIISTSCKFLVEIGLGKCKGVTDKGILELVSGCSNLKILNLTCCSDITDSAIMAIAESCEKLVCLKLECCNLLTDMSFYSLGSFCFILEELDLTDCSGVNDVGLSYLSKCSKLLCLKLGLCTNISGNGLSYIASNCAEMREIDLYRCTGVGDDGLAAVSMGCKKLKKLNISYCTKVTDRGLKWLSHLEVLSDLEMRGLMDVSGAGLTAVAAGCRGLAELDLKHCENINDSGFWALGQYSKNLHQLNLSNCTISDVGLCLVMGNLTRLQDVKLVNLVNVSVNGFELALRASCARLKKVKLLASFRSLLSEEIIELLGERGCRIRWD</sequence>
<name>A0ACC0ADF8_CATRO</name>